<dbReference type="Gene3D" id="3.40.50.10540">
    <property type="entry name" value="Crotonobetainyl-coa:carnitine coa-transferase, domain 1"/>
    <property type="match status" value="1"/>
</dbReference>
<dbReference type="AlphaFoldDB" id="A0A6J7LVS3"/>
<gene>
    <name evidence="2" type="ORF">UFOPK3914_00498</name>
</gene>
<dbReference type="InterPro" id="IPR050483">
    <property type="entry name" value="CoA-transferase_III_domain"/>
</dbReference>
<proteinExistence type="predicted"/>
<reference evidence="2" key="1">
    <citation type="submission" date="2020-05" db="EMBL/GenBank/DDBJ databases">
        <authorList>
            <person name="Chiriac C."/>
            <person name="Salcher M."/>
            <person name="Ghai R."/>
            <person name="Kavagutti S V."/>
        </authorList>
    </citation>
    <scope>NUCLEOTIDE SEQUENCE</scope>
</reference>
<evidence type="ECO:0000256" key="1">
    <source>
        <dbReference type="ARBA" id="ARBA00022679"/>
    </source>
</evidence>
<protein>
    <submittedName>
        <fullName evidence="2">Unannotated protein</fullName>
    </submittedName>
</protein>
<accession>A0A6J7LVS3</accession>
<dbReference type="PANTHER" id="PTHR48207">
    <property type="entry name" value="SUCCINATE--HYDROXYMETHYLGLUTARATE COA-TRANSFERASE"/>
    <property type="match status" value="1"/>
</dbReference>
<dbReference type="SUPFAM" id="SSF89796">
    <property type="entry name" value="CoA-transferase family III (CaiB/BaiF)"/>
    <property type="match status" value="1"/>
</dbReference>
<sequence length="295" mass="32164">MDRLGLGYEVFAKRFPTMIYVSVSGFGNLGESPYQAWPAYAMVPEAMSGLYEYARQDGEPPRVIPAGALGDISSALFAVIGILAAIRHRDSTGMGQYVDVAMLDSMIAMTDVITNFYSLGVTDNTPHSIMTGFEASDGWFAVQVAREHQFMKLAELVGHPEWPQEPAFATRRGWADQLESVVRPAVEQWAAAYTRLEVCEILGTAGIPAGPCFTPAEIIADEHVAKRNMLVEMPRVDGVEEPVLIPGNPVKMSAVSEGPETRVPWVGEHTQEVLHAELGLSEAELTTLREQGVIT</sequence>
<keyword evidence="1" id="KW-0808">Transferase</keyword>
<dbReference type="InterPro" id="IPR044855">
    <property type="entry name" value="CoA-Trfase_III_dom3_sf"/>
</dbReference>
<name>A0A6J7LVS3_9ZZZZ</name>
<organism evidence="2">
    <name type="scientific">freshwater metagenome</name>
    <dbReference type="NCBI Taxonomy" id="449393"/>
    <lineage>
        <taxon>unclassified sequences</taxon>
        <taxon>metagenomes</taxon>
        <taxon>ecological metagenomes</taxon>
    </lineage>
</organism>
<dbReference type="InterPro" id="IPR003673">
    <property type="entry name" value="CoA-Trfase_fam_III"/>
</dbReference>
<evidence type="ECO:0000313" key="2">
    <source>
        <dbReference type="EMBL" id="CAB4972158.1"/>
    </source>
</evidence>
<dbReference type="GO" id="GO:0008410">
    <property type="term" value="F:CoA-transferase activity"/>
    <property type="evidence" value="ECO:0007669"/>
    <property type="project" value="TreeGrafter"/>
</dbReference>
<dbReference type="Pfam" id="PF02515">
    <property type="entry name" value="CoA_transf_3"/>
    <property type="match status" value="1"/>
</dbReference>
<dbReference type="Gene3D" id="3.30.1540.10">
    <property type="entry name" value="formyl-coa transferase, domain 3"/>
    <property type="match status" value="1"/>
</dbReference>
<dbReference type="EMBL" id="CAFBOG010000030">
    <property type="protein sequence ID" value="CAB4972158.1"/>
    <property type="molecule type" value="Genomic_DNA"/>
</dbReference>
<dbReference type="PANTHER" id="PTHR48207:SF3">
    <property type="entry name" value="SUCCINATE--HYDROXYMETHYLGLUTARATE COA-TRANSFERASE"/>
    <property type="match status" value="1"/>
</dbReference>
<dbReference type="InterPro" id="IPR023606">
    <property type="entry name" value="CoA-Trfase_III_dom_1_sf"/>
</dbReference>